<reference evidence="1 2" key="1">
    <citation type="submission" date="2024-10" db="EMBL/GenBank/DDBJ databases">
        <title>The Natural Products Discovery Center: Release of the First 8490 Sequenced Strains for Exploring Actinobacteria Biosynthetic Diversity.</title>
        <authorList>
            <person name="Kalkreuter E."/>
            <person name="Kautsar S.A."/>
            <person name="Yang D."/>
            <person name="Bader C.D."/>
            <person name="Teijaro C.N."/>
            <person name="Fluegel L."/>
            <person name="Davis C.M."/>
            <person name="Simpson J.R."/>
            <person name="Lauterbach L."/>
            <person name="Steele A.D."/>
            <person name="Gui C."/>
            <person name="Meng S."/>
            <person name="Li G."/>
            <person name="Viehrig K."/>
            <person name="Ye F."/>
            <person name="Su P."/>
            <person name="Kiefer A.F."/>
            <person name="Nichols A."/>
            <person name="Cepeda A.J."/>
            <person name="Yan W."/>
            <person name="Fan B."/>
            <person name="Jiang Y."/>
            <person name="Adhikari A."/>
            <person name="Zheng C.-J."/>
            <person name="Schuster L."/>
            <person name="Cowan T.M."/>
            <person name="Smanski M.J."/>
            <person name="Chevrette M.G."/>
            <person name="De Carvalho L.P.S."/>
            <person name="Shen B."/>
        </authorList>
    </citation>
    <scope>NUCLEOTIDE SEQUENCE [LARGE SCALE GENOMIC DNA]</scope>
    <source>
        <strain evidence="1 2">NPDC002173</strain>
    </source>
</reference>
<keyword evidence="2" id="KW-1185">Reference proteome</keyword>
<gene>
    <name evidence="1" type="ORF">ACFYXI_07795</name>
</gene>
<dbReference type="RefSeq" id="WP_387409479.1">
    <property type="nucleotide sequence ID" value="NZ_JBIASD010000004.1"/>
</dbReference>
<sequence>MAVCVDSGFAILPDGRLTHHIAGDPAPKAWPYTCPPGQNNPIRLDPDLGLWLPPYPKAGTASASGQTSSTQRDVPDAWTEVETAEITVRNPSTCHPAICVQFVQADVDFYLPAGTNARAGYRLYSNSMMAVGNGAPASGTAVNGVHWEGTQVIAGGTIPAGGSATFTALIEVGSGRGNAQYGQIRWQYRVLMLAGMQ</sequence>
<accession>A0ABW6SMI9</accession>
<evidence type="ECO:0000313" key="2">
    <source>
        <dbReference type="Proteomes" id="UP001602013"/>
    </source>
</evidence>
<evidence type="ECO:0000313" key="1">
    <source>
        <dbReference type="EMBL" id="MFF3665483.1"/>
    </source>
</evidence>
<dbReference type="Proteomes" id="UP001602013">
    <property type="component" value="Unassembled WGS sequence"/>
</dbReference>
<name>A0ABW6SMI9_9ACTN</name>
<protein>
    <submittedName>
        <fullName evidence="1">Uncharacterized protein</fullName>
    </submittedName>
</protein>
<comment type="caution">
    <text evidence="1">The sequence shown here is derived from an EMBL/GenBank/DDBJ whole genome shotgun (WGS) entry which is preliminary data.</text>
</comment>
<dbReference type="EMBL" id="JBIASD010000004">
    <property type="protein sequence ID" value="MFF3665483.1"/>
    <property type="molecule type" value="Genomic_DNA"/>
</dbReference>
<proteinExistence type="predicted"/>
<organism evidence="1 2">
    <name type="scientific">Microtetraspora malaysiensis</name>
    <dbReference type="NCBI Taxonomy" id="161358"/>
    <lineage>
        <taxon>Bacteria</taxon>
        <taxon>Bacillati</taxon>
        <taxon>Actinomycetota</taxon>
        <taxon>Actinomycetes</taxon>
        <taxon>Streptosporangiales</taxon>
        <taxon>Streptosporangiaceae</taxon>
        <taxon>Microtetraspora</taxon>
    </lineage>
</organism>